<protein>
    <submittedName>
        <fullName evidence="2">Uncharacterized protein</fullName>
    </submittedName>
</protein>
<organism evidence="2 3">
    <name type="scientific">Pedococcus cremeus</name>
    <dbReference type="NCBI Taxonomy" id="587636"/>
    <lineage>
        <taxon>Bacteria</taxon>
        <taxon>Bacillati</taxon>
        <taxon>Actinomycetota</taxon>
        <taxon>Actinomycetes</taxon>
        <taxon>Micrococcales</taxon>
        <taxon>Intrasporangiaceae</taxon>
        <taxon>Pedococcus</taxon>
    </lineage>
</organism>
<feature type="transmembrane region" description="Helical" evidence="1">
    <location>
        <begin position="36"/>
        <end position="61"/>
    </location>
</feature>
<keyword evidence="1" id="KW-0812">Transmembrane</keyword>
<reference evidence="3" key="1">
    <citation type="submission" date="2016-10" db="EMBL/GenBank/DDBJ databases">
        <authorList>
            <person name="Varghese N."/>
            <person name="Submissions S."/>
        </authorList>
    </citation>
    <scope>NUCLEOTIDE SEQUENCE [LARGE SCALE GENOMIC DNA]</scope>
    <source>
        <strain evidence="3">CGMCC 1.6963</strain>
    </source>
</reference>
<dbReference type="EMBL" id="FOHB01000003">
    <property type="protein sequence ID" value="SES13010.1"/>
    <property type="molecule type" value="Genomic_DNA"/>
</dbReference>
<dbReference type="STRING" id="587636.SAMN05216199_2113"/>
<dbReference type="Proteomes" id="UP000199019">
    <property type="component" value="Unassembled WGS sequence"/>
</dbReference>
<dbReference type="RefSeq" id="WP_091757908.1">
    <property type="nucleotide sequence ID" value="NZ_FOHB01000003.1"/>
</dbReference>
<sequence length="121" mass="13413">MRERLTALVLLVVLGFYSVTIGWRGVELIRDGRPAAVLLGIGVVLLPLVLVAALVPLLLLARDGSRMMAELSAGREPGPEDATWRGELEQAEACRVRRDRKGEQRHYRAAVRAWRAGRHHG</sequence>
<dbReference type="AlphaFoldDB" id="A0A1H9UTZ8"/>
<proteinExistence type="predicted"/>
<evidence type="ECO:0000256" key="1">
    <source>
        <dbReference type="SAM" id="Phobius"/>
    </source>
</evidence>
<accession>A0A1H9UTZ8</accession>
<evidence type="ECO:0000313" key="2">
    <source>
        <dbReference type="EMBL" id="SES13010.1"/>
    </source>
</evidence>
<dbReference type="OrthoDB" id="4871970at2"/>
<name>A0A1H9UTZ8_9MICO</name>
<gene>
    <name evidence="2" type="ORF">SAMN05216199_2113</name>
</gene>
<keyword evidence="1" id="KW-1133">Transmembrane helix</keyword>
<keyword evidence="1" id="KW-0472">Membrane</keyword>
<keyword evidence="3" id="KW-1185">Reference proteome</keyword>
<evidence type="ECO:0000313" key="3">
    <source>
        <dbReference type="Proteomes" id="UP000199019"/>
    </source>
</evidence>